<evidence type="ECO:0000256" key="4">
    <source>
        <dbReference type="ARBA" id="ARBA00022692"/>
    </source>
</evidence>
<evidence type="ECO:0000256" key="5">
    <source>
        <dbReference type="ARBA" id="ARBA00022989"/>
    </source>
</evidence>
<dbReference type="SUPFAM" id="SSF82866">
    <property type="entry name" value="Multidrug efflux transporter AcrB transmembrane domain"/>
    <property type="match status" value="2"/>
</dbReference>
<dbReference type="PANTHER" id="PTHR33406">
    <property type="entry name" value="MEMBRANE PROTEIN MJ1562-RELATED"/>
    <property type="match status" value="1"/>
</dbReference>
<feature type="transmembrane region" description="Helical" evidence="8">
    <location>
        <begin position="233"/>
        <end position="252"/>
    </location>
</feature>
<comment type="subcellular location">
    <subcellularLocation>
        <location evidence="1">Cell membrane</location>
        <topology evidence="1">Multi-pass membrane protein</topology>
    </subcellularLocation>
</comment>
<feature type="transmembrane region" description="Helical" evidence="8">
    <location>
        <begin position="200"/>
        <end position="221"/>
    </location>
</feature>
<feature type="domain" description="SSD" evidence="9">
    <location>
        <begin position="832"/>
        <end position="935"/>
    </location>
</feature>
<feature type="transmembrane region" description="Helical" evidence="8">
    <location>
        <begin position="176"/>
        <end position="193"/>
    </location>
</feature>
<dbReference type="InterPro" id="IPR019554">
    <property type="entry name" value="Soluble_ligand-bd"/>
</dbReference>
<dbReference type="SUPFAM" id="SSF58104">
    <property type="entry name" value="Methyl-accepting chemotaxis protein (MCP) signaling domain"/>
    <property type="match status" value="1"/>
</dbReference>
<feature type="transmembrane region" description="Helical" evidence="8">
    <location>
        <begin position="772"/>
        <end position="791"/>
    </location>
</feature>
<dbReference type="RefSeq" id="WP_353893676.1">
    <property type="nucleotide sequence ID" value="NZ_CP159485.1"/>
</dbReference>
<dbReference type="InterPro" id="IPR004869">
    <property type="entry name" value="MMPL_dom"/>
</dbReference>
<dbReference type="Gene3D" id="1.20.1640.10">
    <property type="entry name" value="Multidrug efflux transporter AcrB transmembrane domain"/>
    <property type="match status" value="2"/>
</dbReference>
<gene>
    <name evidence="10" type="ORF">PRVXH_000435</name>
</gene>
<feature type="transmembrane region" description="Helical" evidence="8">
    <location>
        <begin position="798"/>
        <end position="820"/>
    </location>
</feature>
<dbReference type="Gene3D" id="3.10.560.10">
    <property type="entry name" value="Outer membrane lipoprotein wza domain like"/>
    <property type="match status" value="1"/>
</dbReference>
<reference evidence="10" key="2">
    <citation type="submission" date="2024-06" db="EMBL/GenBank/DDBJ databases">
        <authorList>
            <person name="Petrova K.O."/>
            <person name="Toshchakov S.V."/>
            <person name="Boltjanskaja Y.V."/>
            <person name="Kevbrin V.V."/>
        </authorList>
    </citation>
    <scope>NUCLEOTIDE SEQUENCE</scope>
    <source>
        <strain evidence="10">Z-710</strain>
    </source>
</reference>
<accession>A0AAU8HUT0</accession>
<evidence type="ECO:0000313" key="10">
    <source>
        <dbReference type="EMBL" id="XCI29128.1"/>
    </source>
</evidence>
<evidence type="ECO:0000256" key="6">
    <source>
        <dbReference type="ARBA" id="ARBA00023136"/>
    </source>
</evidence>
<feature type="transmembrane region" description="Helical" evidence="8">
    <location>
        <begin position="279"/>
        <end position="299"/>
    </location>
</feature>
<sequence>MKKDNIRLYGLLTIWIAVSVLLGYLAPDIDMLVRKHGQLEVPDGFPTQFAKELLEEDDGFTGEEILLLYKDTENGIAQHEDQIEKTLDKFKEDPGDIKVHDIITPFDGEQQRNLLVDESENILLAVVELDMTTAEISFIRDELQDKTSIKGLTSYITGAAIIEDDVLSTTEERLGAIEYLTVALVYIVLLAVFRSPIAPLVPLITLGSSYYLSISIVSLLIDNLNFPVSNFSQVFVLTVTFAIGTDYVILLMTRYREELANGSDDYSTVKRTFKLTQGAVLSSAFTGFVGFLAIGLANFNLYQSGVGVAVAVVTLILAIWVWVPIILNLFGSKVFWPAKLNKQQNEHKLWGKLGQFATNKPALGLLILLVIVLPLFLSFDNLRSFHSLDEIDDDYGSVKAFRIIEDKFGEGDFFYHILTIEANDPTWDDSQRVSYVELLSDNLLKIDDVTEVRSITRPEGLKIDELRISYQAGEAAGELDEVLDGIRDMKSGVSEMSSELRYAKDELRAGEDDLLRLIDGTNESKQGAQDLHQGIKETNQGVEQISWQVASAYQDAEGYYSLADSIHDQFLELTGQSSSIFTPILELFEEVVHEMAVLTYSLSEVSQGLDDLSSGSKELSDGLSEVHQGQKLLLEQYDELLKGLEEFLQGLDQLDEGLEELFTGMEEMQDFLFELEDQSENILDGFFIPKSIYTDQLQKAWDNYATPNNEVVLLQVVSDTNPYGMRAMEIVGEIEEITDFTLKGTPYEEARYAVDGLPSNNRDLKVLSSEDFFRTSIYMLIGIFIVLSVLFKSFMMPIYAMASLGVAYIASHALVEFIFIDGLGYPGVMWSVPFFTFVMLMSMGVDYSIFLMARFNEEIQNYKVRSRENIKTAMVTAMKKVGSAVFSAAVILASSFAAMMLSGVLSLLQIGAWIIIGLMFYILILLPIFIPAVAMFLGEYNWWPFNLINWDPKEKRFTLKNKSKSSDLTIYIEGEVYKPGEYTIKDDTPLSELIKKAGGLTPSADVSEIKISSEANQQLLNIPSVDSAKSKKAHNPNMLNGYNKHSTKKARKIRRKSRI</sequence>
<keyword evidence="6 8" id="KW-0472">Membrane</keyword>
<dbReference type="InterPro" id="IPR050545">
    <property type="entry name" value="Mycobact_MmpL"/>
</dbReference>
<feature type="transmembrane region" description="Helical" evidence="8">
    <location>
        <begin position="305"/>
        <end position="330"/>
    </location>
</feature>
<evidence type="ECO:0000256" key="3">
    <source>
        <dbReference type="ARBA" id="ARBA00022475"/>
    </source>
</evidence>
<evidence type="ECO:0000256" key="1">
    <source>
        <dbReference type="ARBA" id="ARBA00004651"/>
    </source>
</evidence>
<organism evidence="10">
    <name type="scientific">Proteinivorax hydrogeniformans</name>
    <dbReference type="NCBI Taxonomy" id="1826727"/>
    <lineage>
        <taxon>Bacteria</taxon>
        <taxon>Bacillati</taxon>
        <taxon>Bacillota</taxon>
        <taxon>Clostridia</taxon>
        <taxon>Eubacteriales</taxon>
        <taxon>Proteinivoracaceae</taxon>
        <taxon>Proteinivorax</taxon>
    </lineage>
</organism>
<dbReference type="AlphaFoldDB" id="A0AAU8HUT0"/>
<evidence type="ECO:0000256" key="7">
    <source>
        <dbReference type="SAM" id="MobiDB-lite"/>
    </source>
</evidence>
<keyword evidence="5 8" id="KW-1133">Transmembrane helix</keyword>
<proteinExistence type="inferred from homology"/>
<reference evidence="10" key="1">
    <citation type="journal article" date="2018" name="Antonie Van Leeuwenhoek">
        <title>Proteinivorax hydrogeniformans sp. nov., an anaerobic, haloalkaliphilic bacterium fermenting proteinaceous compounds with high hydrogen production.</title>
        <authorList>
            <person name="Boltyanskaya Y."/>
            <person name="Detkova E."/>
            <person name="Pimenov N."/>
            <person name="Kevbrin V."/>
        </authorList>
    </citation>
    <scope>NUCLEOTIDE SEQUENCE</scope>
    <source>
        <strain evidence="10">Z-710</strain>
    </source>
</reference>
<comment type="similarity">
    <text evidence="2">Belongs to the resistance-nodulation-cell division (RND) (TC 2.A.6) family. MmpL subfamily.</text>
</comment>
<keyword evidence="3" id="KW-1003">Cell membrane</keyword>
<dbReference type="GO" id="GO:0005886">
    <property type="term" value="C:plasma membrane"/>
    <property type="evidence" value="ECO:0007669"/>
    <property type="project" value="UniProtKB-SubCell"/>
</dbReference>
<keyword evidence="4 8" id="KW-0812">Transmembrane</keyword>
<dbReference type="Pfam" id="PF03176">
    <property type="entry name" value="MMPL"/>
    <property type="match status" value="2"/>
</dbReference>
<feature type="transmembrane region" description="Helical" evidence="8">
    <location>
        <begin position="362"/>
        <end position="379"/>
    </location>
</feature>
<dbReference type="PROSITE" id="PS50156">
    <property type="entry name" value="SSD"/>
    <property type="match status" value="1"/>
</dbReference>
<feature type="transmembrane region" description="Helical" evidence="8">
    <location>
        <begin position="7"/>
        <end position="26"/>
    </location>
</feature>
<feature type="transmembrane region" description="Helical" evidence="8">
    <location>
        <begin position="832"/>
        <end position="853"/>
    </location>
</feature>
<feature type="transmembrane region" description="Helical" evidence="8">
    <location>
        <begin position="881"/>
        <end position="904"/>
    </location>
</feature>
<evidence type="ECO:0000256" key="8">
    <source>
        <dbReference type="SAM" id="Phobius"/>
    </source>
</evidence>
<name>A0AAU8HUT0_9FIRM</name>
<feature type="region of interest" description="Disordered" evidence="7">
    <location>
        <begin position="1027"/>
        <end position="1059"/>
    </location>
</feature>
<dbReference type="Gene3D" id="1.10.287.950">
    <property type="entry name" value="Methyl-accepting chemotaxis protein"/>
    <property type="match status" value="1"/>
</dbReference>
<feature type="compositionally biased region" description="Basic residues" evidence="7">
    <location>
        <begin position="1045"/>
        <end position="1059"/>
    </location>
</feature>
<dbReference type="EMBL" id="CP159485">
    <property type="protein sequence ID" value="XCI29128.1"/>
    <property type="molecule type" value="Genomic_DNA"/>
</dbReference>
<evidence type="ECO:0000259" key="9">
    <source>
        <dbReference type="PROSITE" id="PS50156"/>
    </source>
</evidence>
<feature type="transmembrane region" description="Helical" evidence="8">
    <location>
        <begin position="910"/>
        <end position="937"/>
    </location>
</feature>
<dbReference type="PANTHER" id="PTHR33406:SF6">
    <property type="entry name" value="MEMBRANE PROTEIN YDGH-RELATED"/>
    <property type="match status" value="1"/>
</dbReference>
<dbReference type="InterPro" id="IPR000731">
    <property type="entry name" value="SSD"/>
</dbReference>
<protein>
    <submittedName>
        <fullName evidence="10">MMPL family transporter</fullName>
    </submittedName>
</protein>
<evidence type="ECO:0000256" key="2">
    <source>
        <dbReference type="ARBA" id="ARBA00010157"/>
    </source>
</evidence>
<dbReference type="Pfam" id="PF10531">
    <property type="entry name" value="SLBB"/>
    <property type="match status" value="1"/>
</dbReference>